<dbReference type="PANTHER" id="PTHR47660">
    <property type="entry name" value="TRANSCRIPTION FACTOR WITH C2H2 AND ZN(2)-CYS(6) DNA BINDING DOMAIN (EUROFUNG)-RELATED-RELATED"/>
    <property type="match status" value="1"/>
</dbReference>
<evidence type="ECO:0000313" key="8">
    <source>
        <dbReference type="EMBL" id="KAK2615768.1"/>
    </source>
</evidence>
<evidence type="ECO:0000256" key="6">
    <source>
        <dbReference type="SAM" id="MobiDB-lite"/>
    </source>
</evidence>
<keyword evidence="5" id="KW-0539">Nucleus</keyword>
<dbReference type="Proteomes" id="UP001265746">
    <property type="component" value="Unassembled WGS sequence"/>
</dbReference>
<feature type="region of interest" description="Disordered" evidence="6">
    <location>
        <begin position="222"/>
        <end position="244"/>
    </location>
</feature>
<feature type="compositionally biased region" description="Low complexity" evidence="6">
    <location>
        <begin position="119"/>
        <end position="130"/>
    </location>
</feature>
<dbReference type="GO" id="GO:0008270">
    <property type="term" value="F:zinc ion binding"/>
    <property type="evidence" value="ECO:0007669"/>
    <property type="project" value="InterPro"/>
</dbReference>
<dbReference type="Pfam" id="PF00172">
    <property type="entry name" value="Zn_clus"/>
    <property type="match status" value="1"/>
</dbReference>
<keyword evidence="4" id="KW-0804">Transcription</keyword>
<name>A0AAD9WAG2_PHOAM</name>
<evidence type="ECO:0000256" key="3">
    <source>
        <dbReference type="ARBA" id="ARBA00023015"/>
    </source>
</evidence>
<comment type="caution">
    <text evidence="8">The sequence shown here is derived from an EMBL/GenBank/DDBJ whole genome shotgun (WGS) entry which is preliminary data.</text>
</comment>
<dbReference type="PANTHER" id="PTHR47660:SF3">
    <property type="entry name" value="FINGER DOMAIN PROTEIN, PUTATIVE (AFU_ORTHOLOGUE AFUA_4G03310)-RELATED"/>
    <property type="match status" value="1"/>
</dbReference>
<feature type="compositionally biased region" description="Acidic residues" evidence="6">
    <location>
        <begin position="56"/>
        <end position="72"/>
    </location>
</feature>
<dbReference type="CDD" id="cd00067">
    <property type="entry name" value="GAL4"/>
    <property type="match status" value="1"/>
</dbReference>
<keyword evidence="3" id="KW-0805">Transcription regulation</keyword>
<sequence length="691" mass="75690">MTDQDVDRAAMTAAEVESTPAVATSPSAGAGEATHKRPAEDNGLVSPRKKAKNDESEGEISDGVDEGEVESDADSKASASKQQVGQISGWNSGVTSQLRTSFGSSTKLKVAKPPPKLVPAPAKSSSPPESLAPEIRSELVAAVKAGETAILPPIKERERFWTLPTFKADFEGGTWDEIFKSMFSQWSADFVTKNQEHVDQVGLDHKFLRKRGSPAVSLELNSTYPNMPRSRSRVERDDPPPRRKSCHACVKAKRRCDQRQPACIRCSQRGIACHYPARPARSEAPSTDPLPATPTALGSDSLSHVADVDDTVISFLDPVHETEALGQLWPSQKAPCLQHPELPWTSAEGLNESTQLAQPPSLALALDDREIFGSEAVDSNLFFDFTDSTPTGVDIALRTPLEVTAPKRMDLAALHTALETNFSYAMDQIKEAPATMLLKNQTPWCHPLLYRENMPRVIQDAISACALHASKNAVNARVVLRCIDTKVDDLLASPPQTGPLNALARTQALLLYQTIRFFDGDIIARSSADATFGELESSIHSLHVHISWDATDPVESLTGGPDSLSLLPPSREFWKAWIFQESARRTFLVASFFVHIWKILTGRPPARRCGDQELLRQCWTLSVHLWEAGDAVDFAAAWRDRKHYVVRRGALRSTLRDAEAGDFEPFGKMLLTSALGIDETKAWLASVGARL</sequence>
<feature type="region of interest" description="Disordered" evidence="6">
    <location>
        <begin position="279"/>
        <end position="301"/>
    </location>
</feature>
<keyword evidence="9" id="KW-1185">Reference proteome</keyword>
<dbReference type="PROSITE" id="PS50048">
    <property type="entry name" value="ZN2_CY6_FUNGAL_2"/>
    <property type="match status" value="1"/>
</dbReference>
<accession>A0AAD9WAG2</accession>
<proteinExistence type="predicted"/>
<reference evidence="8" key="1">
    <citation type="submission" date="2023-06" db="EMBL/GenBank/DDBJ databases">
        <authorList>
            <person name="Noh H."/>
        </authorList>
    </citation>
    <scope>NUCLEOTIDE SEQUENCE</scope>
    <source>
        <strain evidence="8">DUCC20226</strain>
    </source>
</reference>
<gene>
    <name evidence="8" type="ORF">N8I77_002496</name>
</gene>
<feature type="compositionally biased region" description="Polar residues" evidence="6">
    <location>
        <begin position="85"/>
        <end position="107"/>
    </location>
</feature>
<evidence type="ECO:0000256" key="4">
    <source>
        <dbReference type="ARBA" id="ARBA00023163"/>
    </source>
</evidence>
<protein>
    <recommendedName>
        <fullName evidence="7">Zn(2)-C6 fungal-type domain-containing protein</fullName>
    </recommendedName>
</protein>
<dbReference type="AlphaFoldDB" id="A0AAD9WAG2"/>
<dbReference type="InterPro" id="IPR036864">
    <property type="entry name" value="Zn2-C6_fun-type_DNA-bd_sf"/>
</dbReference>
<dbReference type="SMART" id="SM00066">
    <property type="entry name" value="GAL4"/>
    <property type="match status" value="1"/>
</dbReference>
<keyword evidence="1" id="KW-0479">Metal-binding</keyword>
<dbReference type="EMBL" id="JAUJFL010000001">
    <property type="protein sequence ID" value="KAK2615768.1"/>
    <property type="molecule type" value="Genomic_DNA"/>
</dbReference>
<dbReference type="Gene3D" id="4.10.240.10">
    <property type="entry name" value="Zn(2)-C6 fungal-type DNA-binding domain"/>
    <property type="match status" value="1"/>
</dbReference>
<feature type="compositionally biased region" description="Basic and acidic residues" evidence="6">
    <location>
        <begin position="232"/>
        <end position="241"/>
    </location>
</feature>
<dbReference type="SUPFAM" id="SSF57701">
    <property type="entry name" value="Zn2/Cys6 DNA-binding domain"/>
    <property type="match status" value="1"/>
</dbReference>
<evidence type="ECO:0000256" key="2">
    <source>
        <dbReference type="ARBA" id="ARBA00022833"/>
    </source>
</evidence>
<evidence type="ECO:0000259" key="7">
    <source>
        <dbReference type="PROSITE" id="PS50048"/>
    </source>
</evidence>
<feature type="region of interest" description="Disordered" evidence="6">
    <location>
        <begin position="1"/>
        <end position="130"/>
    </location>
</feature>
<organism evidence="8 9">
    <name type="scientific">Phomopsis amygdali</name>
    <name type="common">Fusicoccum amygdali</name>
    <dbReference type="NCBI Taxonomy" id="1214568"/>
    <lineage>
        <taxon>Eukaryota</taxon>
        <taxon>Fungi</taxon>
        <taxon>Dikarya</taxon>
        <taxon>Ascomycota</taxon>
        <taxon>Pezizomycotina</taxon>
        <taxon>Sordariomycetes</taxon>
        <taxon>Sordariomycetidae</taxon>
        <taxon>Diaporthales</taxon>
        <taxon>Diaporthaceae</taxon>
        <taxon>Diaporthe</taxon>
    </lineage>
</organism>
<keyword evidence="2" id="KW-0862">Zinc</keyword>
<evidence type="ECO:0000313" key="9">
    <source>
        <dbReference type="Proteomes" id="UP001265746"/>
    </source>
</evidence>
<dbReference type="InterPro" id="IPR001138">
    <property type="entry name" value="Zn2Cys6_DnaBD"/>
</dbReference>
<dbReference type="GO" id="GO:0000981">
    <property type="term" value="F:DNA-binding transcription factor activity, RNA polymerase II-specific"/>
    <property type="evidence" value="ECO:0007669"/>
    <property type="project" value="InterPro"/>
</dbReference>
<evidence type="ECO:0000256" key="1">
    <source>
        <dbReference type="ARBA" id="ARBA00022723"/>
    </source>
</evidence>
<feature type="domain" description="Zn(2)-C6 fungal-type" evidence="7">
    <location>
        <begin position="245"/>
        <end position="275"/>
    </location>
</feature>
<evidence type="ECO:0000256" key="5">
    <source>
        <dbReference type="ARBA" id="ARBA00023242"/>
    </source>
</evidence>